<sequence length="94" mass="9696">AGDFAGWVKIVTNGGERTFSIAGSAGAAPVALLQFQKPDGSGWVDYVDDNTPFTFGDVTQNTYRSLLFRVTNGAAAGGVKLSLTVSKPPVGSNS</sequence>
<feature type="non-terminal residue" evidence="1">
    <location>
        <position position="94"/>
    </location>
</feature>
<evidence type="ECO:0000313" key="1">
    <source>
        <dbReference type="EMBL" id="CRK49115.1"/>
    </source>
</evidence>
<dbReference type="EMBL" id="CVQI01038301">
    <property type="protein sequence ID" value="CRK49115.1"/>
    <property type="molecule type" value="Genomic_DNA"/>
</dbReference>
<accession>A0A0G4NRP0</accession>
<organism evidence="1 2">
    <name type="scientific">Verticillium longisporum</name>
    <name type="common">Verticillium dahliae var. longisporum</name>
    <dbReference type="NCBI Taxonomy" id="100787"/>
    <lineage>
        <taxon>Eukaryota</taxon>
        <taxon>Fungi</taxon>
        <taxon>Dikarya</taxon>
        <taxon>Ascomycota</taxon>
        <taxon>Pezizomycotina</taxon>
        <taxon>Sordariomycetes</taxon>
        <taxon>Hypocreomycetidae</taxon>
        <taxon>Glomerellales</taxon>
        <taxon>Plectosphaerellaceae</taxon>
        <taxon>Verticillium</taxon>
    </lineage>
</organism>
<dbReference type="Proteomes" id="UP000045706">
    <property type="component" value="Unassembled WGS sequence"/>
</dbReference>
<reference evidence="2" key="1">
    <citation type="submission" date="2015-05" db="EMBL/GenBank/DDBJ databases">
        <authorList>
            <person name="Fogelqvist Johan"/>
        </authorList>
    </citation>
    <scope>NUCLEOTIDE SEQUENCE [LARGE SCALE GENOMIC DNA]</scope>
</reference>
<gene>
    <name evidence="1" type="ORF">BN1723_020741</name>
</gene>
<evidence type="ECO:0000313" key="2">
    <source>
        <dbReference type="Proteomes" id="UP000045706"/>
    </source>
</evidence>
<proteinExistence type="predicted"/>
<dbReference type="AlphaFoldDB" id="A0A0G4NRP0"/>
<name>A0A0G4NRP0_VERLO</name>
<protein>
    <submittedName>
        <fullName evidence="1">Uncharacterized protein</fullName>
    </submittedName>
</protein>
<feature type="non-terminal residue" evidence="1">
    <location>
        <position position="1"/>
    </location>
</feature>